<dbReference type="GO" id="GO:0005471">
    <property type="term" value="F:ATP:ADP antiporter activity"/>
    <property type="evidence" value="ECO:0007669"/>
    <property type="project" value="InterPro"/>
</dbReference>
<protein>
    <recommendedName>
        <fullName evidence="8">ADP,ATP carrier protein</fullName>
    </recommendedName>
</protein>
<evidence type="ECO:0000256" key="2">
    <source>
        <dbReference type="ARBA" id="ARBA00022448"/>
    </source>
</evidence>
<comment type="subcellular location">
    <subcellularLocation>
        <location evidence="1 8">Membrane</location>
        <topology evidence="1 8">Multi-pass membrane protein</topology>
    </subcellularLocation>
</comment>
<evidence type="ECO:0000256" key="3">
    <source>
        <dbReference type="ARBA" id="ARBA00022692"/>
    </source>
</evidence>
<name>A0A0F3NQD3_ORITS</name>
<evidence type="ECO:0000256" key="8">
    <source>
        <dbReference type="RuleBase" id="RU363121"/>
    </source>
</evidence>
<evidence type="ECO:0000313" key="9">
    <source>
        <dbReference type="EMBL" id="KJV70285.1"/>
    </source>
</evidence>
<keyword evidence="6" id="KW-1133">Transmembrane helix</keyword>
<evidence type="ECO:0000256" key="5">
    <source>
        <dbReference type="ARBA" id="ARBA00022840"/>
    </source>
</evidence>
<dbReference type="PATRIC" id="fig|1359175.3.peg.1216"/>
<comment type="function">
    <text evidence="8">Provides the rickettsial cell with host ATP in exchange for rickettsial ADP. This is an obligate exchange system. This energy acquiring activity is an important component of rickettsial parasitism.</text>
</comment>
<keyword evidence="4 8" id="KW-0547">Nucleotide-binding</keyword>
<dbReference type="GO" id="GO:0016020">
    <property type="term" value="C:membrane"/>
    <property type="evidence" value="ECO:0007669"/>
    <property type="project" value="UniProtKB-SubCell"/>
</dbReference>
<proteinExistence type="inferred from homology"/>
<reference evidence="9 10" key="1">
    <citation type="submission" date="2015-01" db="EMBL/GenBank/DDBJ databases">
        <title>Genome Sequencing of Rickettsiales.</title>
        <authorList>
            <person name="Daugherty S.C."/>
            <person name="Su Q."/>
            <person name="Abolude K."/>
            <person name="Beier-Sexton M."/>
            <person name="Carlyon J.A."/>
            <person name="Carter R."/>
            <person name="Day N.P."/>
            <person name="Dumler S.J."/>
            <person name="Dyachenko V."/>
            <person name="Godinez A."/>
            <person name="Kurtti T.J."/>
            <person name="Lichay M."/>
            <person name="Mullins K.E."/>
            <person name="Ott S."/>
            <person name="Pappas-Brown V."/>
            <person name="Paris D.H."/>
            <person name="Patel P."/>
            <person name="Richards A.L."/>
            <person name="Sadzewicz L."/>
            <person name="Sears K."/>
            <person name="Seidman D."/>
            <person name="Sengamalay N."/>
            <person name="Stenos J."/>
            <person name="Tallon L.J."/>
            <person name="Vincent G."/>
            <person name="Fraser C.M."/>
            <person name="Munderloh U."/>
            <person name="Dunning-Hotopp J.C."/>
        </authorList>
    </citation>
    <scope>NUCLEOTIDE SEQUENCE [LARGE SCALE GENOMIC DNA]</scope>
    <source>
        <strain evidence="9 10">TA716</strain>
    </source>
</reference>
<evidence type="ECO:0000256" key="6">
    <source>
        <dbReference type="ARBA" id="ARBA00022989"/>
    </source>
</evidence>
<keyword evidence="5 8" id="KW-0067">ATP-binding</keyword>
<evidence type="ECO:0000313" key="10">
    <source>
        <dbReference type="Proteomes" id="UP000033671"/>
    </source>
</evidence>
<dbReference type="AlphaFoldDB" id="A0A0F3NQD3"/>
<organism evidence="9 10">
    <name type="scientific">Orientia tsutsugamushi str. TA716</name>
    <dbReference type="NCBI Taxonomy" id="1359175"/>
    <lineage>
        <taxon>Bacteria</taxon>
        <taxon>Pseudomonadati</taxon>
        <taxon>Pseudomonadota</taxon>
        <taxon>Alphaproteobacteria</taxon>
        <taxon>Rickettsiales</taxon>
        <taxon>Rickettsiaceae</taxon>
        <taxon>Rickettsieae</taxon>
        <taxon>Orientia</taxon>
    </lineage>
</organism>
<keyword evidence="2 8" id="KW-0813">Transport</keyword>
<dbReference type="InterPro" id="IPR004667">
    <property type="entry name" value="ADP_ATP_car_bac_type"/>
</dbReference>
<comment type="caution">
    <text evidence="9">The sequence shown here is derived from an EMBL/GenBank/DDBJ whole genome shotgun (WGS) entry which is preliminary data.</text>
</comment>
<sequence length="42" mass="4439">MLSSAQPIAIAVMAGAIQNIIAKGAKYSIWDTSKCYIPLDKG</sequence>
<comment type="similarity">
    <text evidence="8">Belongs to the ADP/ATP translocase tlc family.</text>
</comment>
<keyword evidence="7" id="KW-0472">Membrane</keyword>
<accession>A0A0F3NQD3</accession>
<evidence type="ECO:0000256" key="1">
    <source>
        <dbReference type="ARBA" id="ARBA00004141"/>
    </source>
</evidence>
<evidence type="ECO:0000256" key="4">
    <source>
        <dbReference type="ARBA" id="ARBA00022741"/>
    </source>
</evidence>
<dbReference type="GO" id="GO:0005524">
    <property type="term" value="F:ATP binding"/>
    <property type="evidence" value="ECO:0007669"/>
    <property type="project" value="UniProtKB-KW"/>
</dbReference>
<evidence type="ECO:0000256" key="7">
    <source>
        <dbReference type="ARBA" id="ARBA00023136"/>
    </source>
</evidence>
<dbReference type="Proteomes" id="UP000033671">
    <property type="component" value="Unassembled WGS sequence"/>
</dbReference>
<dbReference type="EMBL" id="LAOA01000193">
    <property type="protein sequence ID" value="KJV70285.1"/>
    <property type="molecule type" value="Genomic_DNA"/>
</dbReference>
<dbReference type="Pfam" id="PF03219">
    <property type="entry name" value="TLC"/>
    <property type="match status" value="1"/>
</dbReference>
<keyword evidence="3" id="KW-0812">Transmembrane</keyword>
<gene>
    <name evidence="9" type="ORF">OTSTA716_2628</name>
</gene>